<name>A0A2P2LIX8_RHIMU</name>
<accession>A0A2P2LIX8</accession>
<protein>
    <submittedName>
        <fullName evidence="1">Uncharacterized protein</fullName>
    </submittedName>
</protein>
<dbReference type="AlphaFoldDB" id="A0A2P2LIX8"/>
<proteinExistence type="predicted"/>
<dbReference type="EMBL" id="GGEC01037437">
    <property type="protein sequence ID" value="MBX17921.1"/>
    <property type="molecule type" value="Transcribed_RNA"/>
</dbReference>
<organism evidence="1">
    <name type="scientific">Rhizophora mucronata</name>
    <name type="common">Asiatic mangrove</name>
    <dbReference type="NCBI Taxonomy" id="61149"/>
    <lineage>
        <taxon>Eukaryota</taxon>
        <taxon>Viridiplantae</taxon>
        <taxon>Streptophyta</taxon>
        <taxon>Embryophyta</taxon>
        <taxon>Tracheophyta</taxon>
        <taxon>Spermatophyta</taxon>
        <taxon>Magnoliopsida</taxon>
        <taxon>eudicotyledons</taxon>
        <taxon>Gunneridae</taxon>
        <taxon>Pentapetalae</taxon>
        <taxon>rosids</taxon>
        <taxon>fabids</taxon>
        <taxon>Malpighiales</taxon>
        <taxon>Rhizophoraceae</taxon>
        <taxon>Rhizophora</taxon>
    </lineage>
</organism>
<sequence length="61" mass="7493">MEMDYVSDFLHSSMDSRPRKRPRFAWDFPQSRPKTRFREKLVKVCFFSFFFILKKVLVLSL</sequence>
<evidence type="ECO:0000313" key="1">
    <source>
        <dbReference type="EMBL" id="MBX17921.1"/>
    </source>
</evidence>
<reference evidence="1" key="1">
    <citation type="submission" date="2018-02" db="EMBL/GenBank/DDBJ databases">
        <title>Rhizophora mucronata_Transcriptome.</title>
        <authorList>
            <person name="Meera S.P."/>
            <person name="Sreeshan A."/>
            <person name="Augustine A."/>
        </authorList>
    </citation>
    <scope>NUCLEOTIDE SEQUENCE</scope>
    <source>
        <tissue evidence="1">Leaf</tissue>
    </source>
</reference>